<dbReference type="InterPro" id="IPR007593">
    <property type="entry name" value="CD225/Dispanin_fam"/>
</dbReference>
<organism evidence="7 8">
    <name type="scientific">Adineta ricciae</name>
    <name type="common">Rotifer</name>
    <dbReference type="NCBI Taxonomy" id="249248"/>
    <lineage>
        <taxon>Eukaryota</taxon>
        <taxon>Metazoa</taxon>
        <taxon>Spiralia</taxon>
        <taxon>Gnathifera</taxon>
        <taxon>Rotifera</taxon>
        <taxon>Eurotatoria</taxon>
        <taxon>Bdelloidea</taxon>
        <taxon>Adinetida</taxon>
        <taxon>Adinetidae</taxon>
        <taxon>Adineta</taxon>
    </lineage>
</organism>
<comment type="similarity">
    <text evidence="2">Belongs to the CD225/Dispanin family.</text>
</comment>
<dbReference type="Pfam" id="PF04505">
    <property type="entry name" value="CD225"/>
    <property type="match status" value="1"/>
</dbReference>
<dbReference type="GO" id="GO:0016020">
    <property type="term" value="C:membrane"/>
    <property type="evidence" value="ECO:0007669"/>
    <property type="project" value="UniProtKB-SubCell"/>
</dbReference>
<reference evidence="7" key="1">
    <citation type="submission" date="2021-02" db="EMBL/GenBank/DDBJ databases">
        <authorList>
            <person name="Nowell W R."/>
        </authorList>
    </citation>
    <scope>NUCLEOTIDE SEQUENCE</scope>
</reference>
<gene>
    <name evidence="7" type="ORF">XAT740_LOCUS2477</name>
</gene>
<evidence type="ECO:0000256" key="6">
    <source>
        <dbReference type="SAM" id="Phobius"/>
    </source>
</evidence>
<evidence type="ECO:0000313" key="7">
    <source>
        <dbReference type="EMBL" id="CAF0790901.1"/>
    </source>
</evidence>
<dbReference type="EMBL" id="CAJNOR010000086">
    <property type="protein sequence ID" value="CAF0790901.1"/>
    <property type="molecule type" value="Genomic_DNA"/>
</dbReference>
<keyword evidence="8" id="KW-1185">Reference proteome</keyword>
<dbReference type="Proteomes" id="UP000663828">
    <property type="component" value="Unassembled WGS sequence"/>
</dbReference>
<evidence type="ECO:0000256" key="4">
    <source>
        <dbReference type="ARBA" id="ARBA00022989"/>
    </source>
</evidence>
<keyword evidence="4 6" id="KW-1133">Transmembrane helix</keyword>
<name>A0A813S1K3_ADIRI</name>
<evidence type="ECO:0000256" key="5">
    <source>
        <dbReference type="ARBA" id="ARBA00023136"/>
    </source>
</evidence>
<feature type="transmembrane region" description="Helical" evidence="6">
    <location>
        <begin position="107"/>
        <end position="126"/>
    </location>
</feature>
<proteinExistence type="inferred from homology"/>
<comment type="caution">
    <text evidence="7">The sequence shown here is derived from an EMBL/GenBank/DDBJ whole genome shotgun (WGS) entry which is preliminary data.</text>
</comment>
<sequence length="132" mass="14768">MFSSQACSALHSHQKLSPCRWSTSAASLGGQRGSTLLDPAVHKPLQLLAYKNAHPKRHLVCATISTLFFFATGVVAVFYAAKSFHCQRHGHYEQALIHSRRSLSWSLATYVIALFIYLTIGLFIFIRSIDHH</sequence>
<keyword evidence="5 6" id="KW-0472">Membrane</keyword>
<feature type="transmembrane region" description="Helical" evidence="6">
    <location>
        <begin position="59"/>
        <end position="81"/>
    </location>
</feature>
<evidence type="ECO:0000256" key="2">
    <source>
        <dbReference type="ARBA" id="ARBA00006843"/>
    </source>
</evidence>
<dbReference type="AlphaFoldDB" id="A0A813S1K3"/>
<evidence type="ECO:0000256" key="3">
    <source>
        <dbReference type="ARBA" id="ARBA00022692"/>
    </source>
</evidence>
<evidence type="ECO:0000313" key="8">
    <source>
        <dbReference type="Proteomes" id="UP000663828"/>
    </source>
</evidence>
<protein>
    <submittedName>
        <fullName evidence="7">Uncharacterized protein</fullName>
    </submittedName>
</protein>
<evidence type="ECO:0000256" key="1">
    <source>
        <dbReference type="ARBA" id="ARBA00004370"/>
    </source>
</evidence>
<comment type="subcellular location">
    <subcellularLocation>
        <location evidence="1">Membrane</location>
    </subcellularLocation>
</comment>
<accession>A0A813S1K3</accession>
<keyword evidence="3 6" id="KW-0812">Transmembrane</keyword>